<dbReference type="CDD" id="cd01671">
    <property type="entry name" value="CARD"/>
    <property type="match status" value="1"/>
</dbReference>
<feature type="region of interest" description="Disordered" evidence="1">
    <location>
        <begin position="194"/>
        <end position="219"/>
    </location>
</feature>
<dbReference type="Pfam" id="PF00619">
    <property type="entry name" value="CARD"/>
    <property type="match status" value="1"/>
</dbReference>
<evidence type="ECO:0000259" key="2">
    <source>
        <dbReference type="PROSITE" id="PS50208"/>
    </source>
</evidence>
<feature type="compositionally biased region" description="Polar residues" evidence="1">
    <location>
        <begin position="127"/>
        <end position="157"/>
    </location>
</feature>
<protein>
    <submittedName>
        <fullName evidence="4">Uncharacterized protein</fullName>
    </submittedName>
</protein>
<feature type="compositionally biased region" description="Polar residues" evidence="1">
    <location>
        <begin position="104"/>
        <end position="114"/>
    </location>
</feature>
<sequence length="347" mass="38898">MDPIHKEALKKCRTRIVRDLMPQTELWDLLLQYDIFTPMMLEYIEAEKTRTDKNRKLLDDLARRGPEAYGKFLICLRESGHGSIADTIVEWERLTRRQKDPNYSDPTPATSGTKEGQILYSGAAASQPLSRENRNQNSLGNSINPPQSNALQAPNIGQNVPPQTQNITQNTQTQGDDISQEEEMMLLDEDVLDGMQPLPVPSAPVPSSAPQGAQQSQYQSLYEIQNSRGPDNEMILAMNDFAHDQNLRNVDSIAVIFSSQNCPAMYNKPKLMIINACRGEGTDLGSSPSNEHDTVNRDVTSIGFSEDRNVNRKVANFQDDVSSWRQIPAPTISLIKTWLLNPPIYQS</sequence>
<evidence type="ECO:0000256" key="1">
    <source>
        <dbReference type="SAM" id="MobiDB-lite"/>
    </source>
</evidence>
<dbReference type="InterPro" id="IPR001309">
    <property type="entry name" value="Pept_C14_p20"/>
</dbReference>
<dbReference type="InterPro" id="IPR011029">
    <property type="entry name" value="DEATH-like_dom_sf"/>
</dbReference>
<dbReference type="EMBL" id="JARBDR010000141">
    <property type="protein sequence ID" value="KAJ8320196.1"/>
    <property type="molecule type" value="Genomic_DNA"/>
</dbReference>
<name>A0ABQ9FSF5_TEGGR</name>
<dbReference type="SMART" id="SM00114">
    <property type="entry name" value="CARD"/>
    <property type="match status" value="1"/>
</dbReference>
<proteinExistence type="predicted"/>
<dbReference type="SUPFAM" id="SSF47986">
    <property type="entry name" value="DEATH domain"/>
    <property type="match status" value="1"/>
</dbReference>
<dbReference type="InterPro" id="IPR001315">
    <property type="entry name" value="CARD"/>
</dbReference>
<dbReference type="Gene3D" id="1.10.533.10">
    <property type="entry name" value="Death Domain, Fas"/>
    <property type="match status" value="1"/>
</dbReference>
<dbReference type="PROSITE" id="PS50209">
    <property type="entry name" value="CARD"/>
    <property type="match status" value="1"/>
</dbReference>
<dbReference type="Proteomes" id="UP001217089">
    <property type="component" value="Unassembled WGS sequence"/>
</dbReference>
<dbReference type="PANTHER" id="PTHR15034:SF5">
    <property type="entry name" value="DEATH DOMAIN-CONTAINING PROTEIN CRADD"/>
    <property type="match status" value="1"/>
</dbReference>
<reference evidence="4 5" key="1">
    <citation type="submission" date="2022-12" db="EMBL/GenBank/DDBJ databases">
        <title>Chromosome-level genome of Tegillarca granosa.</title>
        <authorList>
            <person name="Kim J."/>
        </authorList>
    </citation>
    <scope>NUCLEOTIDE SEQUENCE [LARGE SCALE GENOMIC DNA]</scope>
    <source>
        <strain evidence="4">Teg-2019</strain>
        <tissue evidence="4">Adductor muscle</tissue>
    </source>
</reference>
<organism evidence="4 5">
    <name type="scientific">Tegillarca granosa</name>
    <name type="common">Malaysian cockle</name>
    <name type="synonym">Anadara granosa</name>
    <dbReference type="NCBI Taxonomy" id="220873"/>
    <lineage>
        <taxon>Eukaryota</taxon>
        <taxon>Metazoa</taxon>
        <taxon>Spiralia</taxon>
        <taxon>Lophotrochozoa</taxon>
        <taxon>Mollusca</taxon>
        <taxon>Bivalvia</taxon>
        <taxon>Autobranchia</taxon>
        <taxon>Pteriomorphia</taxon>
        <taxon>Arcoida</taxon>
        <taxon>Arcoidea</taxon>
        <taxon>Arcidae</taxon>
        <taxon>Tegillarca</taxon>
    </lineage>
</organism>
<evidence type="ECO:0000313" key="5">
    <source>
        <dbReference type="Proteomes" id="UP001217089"/>
    </source>
</evidence>
<dbReference type="SUPFAM" id="SSF52129">
    <property type="entry name" value="Caspase-like"/>
    <property type="match status" value="1"/>
</dbReference>
<evidence type="ECO:0000313" key="4">
    <source>
        <dbReference type="EMBL" id="KAJ8320196.1"/>
    </source>
</evidence>
<dbReference type="PANTHER" id="PTHR15034">
    <property type="entry name" value="DEATH DOMAIN-CONTAINING PROTEIN CRADD"/>
    <property type="match status" value="1"/>
</dbReference>
<accession>A0ABQ9FSF5</accession>
<feature type="region of interest" description="Disordered" evidence="1">
    <location>
        <begin position="97"/>
        <end position="176"/>
    </location>
</feature>
<feature type="domain" description="CARD" evidence="3">
    <location>
        <begin position="1"/>
        <end position="79"/>
    </location>
</feature>
<keyword evidence="5" id="KW-1185">Reference proteome</keyword>
<dbReference type="Gene3D" id="3.40.50.1460">
    <property type="match status" value="1"/>
</dbReference>
<dbReference type="InterPro" id="IPR011600">
    <property type="entry name" value="Pept_C14_caspase"/>
</dbReference>
<feature type="compositionally biased region" description="Low complexity" evidence="1">
    <location>
        <begin position="205"/>
        <end position="219"/>
    </location>
</feature>
<gene>
    <name evidence="4" type="ORF">KUTeg_001783</name>
</gene>
<dbReference type="Pfam" id="PF00656">
    <property type="entry name" value="Peptidase_C14"/>
    <property type="match status" value="1"/>
</dbReference>
<comment type="caution">
    <text evidence="4">The sequence shown here is derived from an EMBL/GenBank/DDBJ whole genome shotgun (WGS) entry which is preliminary data.</text>
</comment>
<feature type="domain" description="Caspase family p20" evidence="2">
    <location>
        <begin position="227"/>
        <end position="281"/>
    </location>
</feature>
<evidence type="ECO:0000259" key="3">
    <source>
        <dbReference type="PROSITE" id="PS50209"/>
    </source>
</evidence>
<dbReference type="InterPro" id="IPR037939">
    <property type="entry name" value="CRADD"/>
</dbReference>
<dbReference type="PROSITE" id="PS50208">
    <property type="entry name" value="CASPASE_P20"/>
    <property type="match status" value="1"/>
</dbReference>
<dbReference type="InterPro" id="IPR029030">
    <property type="entry name" value="Caspase-like_dom_sf"/>
</dbReference>
<feature type="compositionally biased region" description="Low complexity" evidence="1">
    <location>
        <begin position="158"/>
        <end position="174"/>
    </location>
</feature>